<dbReference type="GO" id="GO:0005840">
    <property type="term" value="C:ribosome"/>
    <property type="evidence" value="ECO:0007669"/>
    <property type="project" value="UniProtKB-KW"/>
</dbReference>
<dbReference type="EMBL" id="AP027370">
    <property type="protein sequence ID" value="BDY13257.1"/>
    <property type="molecule type" value="Genomic_DNA"/>
</dbReference>
<evidence type="ECO:0000313" key="7">
    <source>
        <dbReference type="EMBL" id="BDY13257.1"/>
    </source>
</evidence>
<dbReference type="HAMAP" id="MF_00362">
    <property type="entry name" value="Ribosomal_uL10"/>
    <property type="match status" value="1"/>
</dbReference>
<organism evidence="7 8">
    <name type="scientific">Hydrogenimonas cancrithermarum</name>
    <dbReference type="NCBI Taxonomy" id="2993563"/>
    <lineage>
        <taxon>Bacteria</taxon>
        <taxon>Pseudomonadati</taxon>
        <taxon>Campylobacterota</taxon>
        <taxon>Epsilonproteobacteria</taxon>
        <taxon>Campylobacterales</taxon>
        <taxon>Hydrogenimonadaceae</taxon>
        <taxon>Hydrogenimonas</taxon>
    </lineage>
</organism>
<evidence type="ECO:0000256" key="5">
    <source>
        <dbReference type="ARBA" id="ARBA00035202"/>
    </source>
</evidence>
<dbReference type="InterPro" id="IPR001790">
    <property type="entry name" value="Ribosomal_uL10"/>
</dbReference>
<sequence length="161" mass="17525">MTRSEKEQLVAQLSDAFSEANCIVICDFKGMTVKELEGFRKIGFEAGLGARVIKNTLAELAFKNAGIEGVELRETNMAIWGEDPIATAKAVAKYAKENDKFVIKGGVIDKVAVDAAKIVEYSKLAGREELLGMLLSVWTAPLRNMVCGLDNLAKKKEEEAA</sequence>
<comment type="similarity">
    <text evidence="2 6">Belongs to the universal ribosomal protein uL10 family.</text>
</comment>
<dbReference type="InterPro" id="IPR022973">
    <property type="entry name" value="Ribosomal_uL10_bac"/>
</dbReference>
<evidence type="ECO:0000256" key="2">
    <source>
        <dbReference type="ARBA" id="ARBA00008889"/>
    </source>
</evidence>
<reference evidence="7 8" key="1">
    <citation type="submission" date="2023-03" db="EMBL/GenBank/DDBJ databases">
        <title>Description of Hydrogenimonas sp. ISO32.</title>
        <authorList>
            <person name="Mino S."/>
            <person name="Fukazawa S."/>
            <person name="Sawabe T."/>
        </authorList>
    </citation>
    <scope>NUCLEOTIDE SEQUENCE [LARGE SCALE GENOMIC DNA]</scope>
    <source>
        <strain evidence="7 8">ISO32</strain>
    </source>
</reference>
<dbReference type="Pfam" id="PF00466">
    <property type="entry name" value="Ribosomal_L10"/>
    <property type="match status" value="1"/>
</dbReference>
<evidence type="ECO:0000256" key="6">
    <source>
        <dbReference type="HAMAP-Rule" id="MF_00362"/>
    </source>
</evidence>
<keyword evidence="6" id="KW-0699">rRNA-binding</keyword>
<gene>
    <name evidence="6 7" type="primary">rplJ</name>
    <name evidence="7" type="ORF">HCR_15690</name>
</gene>
<dbReference type="InterPro" id="IPR043141">
    <property type="entry name" value="Ribosomal_uL10-like_sf"/>
</dbReference>
<evidence type="ECO:0000256" key="1">
    <source>
        <dbReference type="ARBA" id="ARBA00002633"/>
    </source>
</evidence>
<dbReference type="Gene3D" id="3.30.70.1730">
    <property type="match status" value="1"/>
</dbReference>
<dbReference type="RefSeq" id="WP_286336216.1">
    <property type="nucleotide sequence ID" value="NZ_AP027370.1"/>
</dbReference>
<evidence type="ECO:0000256" key="4">
    <source>
        <dbReference type="ARBA" id="ARBA00023274"/>
    </source>
</evidence>
<protein>
    <recommendedName>
        <fullName evidence="5 6">Large ribosomal subunit protein uL10</fullName>
    </recommendedName>
</protein>
<evidence type="ECO:0000256" key="3">
    <source>
        <dbReference type="ARBA" id="ARBA00022980"/>
    </source>
</evidence>
<comment type="function">
    <text evidence="1 6">Forms part of the ribosomal stalk, playing a central role in the interaction of the ribosome with GTP-bound translation factors.</text>
</comment>
<dbReference type="CDD" id="cd05797">
    <property type="entry name" value="Ribosomal_L10"/>
    <property type="match status" value="1"/>
</dbReference>
<dbReference type="NCBIfam" id="NF000955">
    <property type="entry name" value="PRK00099.1-1"/>
    <property type="match status" value="1"/>
</dbReference>
<dbReference type="SUPFAM" id="SSF160369">
    <property type="entry name" value="Ribosomal protein L10-like"/>
    <property type="match status" value="1"/>
</dbReference>
<evidence type="ECO:0000313" key="8">
    <source>
        <dbReference type="Proteomes" id="UP001321445"/>
    </source>
</evidence>
<keyword evidence="8" id="KW-1185">Reference proteome</keyword>
<dbReference type="Proteomes" id="UP001321445">
    <property type="component" value="Chromosome"/>
</dbReference>
<accession>A0ABM8FNS9</accession>
<comment type="subunit">
    <text evidence="6">Part of the ribosomal stalk of the 50S ribosomal subunit. The N-terminus interacts with L11 and the large rRNA to form the base of the stalk. The C-terminus forms an elongated spine to which L12 dimers bind in a sequential fashion forming a multimeric L10(L12)X complex.</text>
</comment>
<dbReference type="PANTHER" id="PTHR11560">
    <property type="entry name" value="39S RIBOSOMAL PROTEIN L10, MITOCHONDRIAL"/>
    <property type="match status" value="1"/>
</dbReference>
<dbReference type="InterPro" id="IPR047865">
    <property type="entry name" value="Ribosomal_uL10_bac_type"/>
</dbReference>
<dbReference type="InterPro" id="IPR002363">
    <property type="entry name" value="Ribosomal_uL10_CS_bac"/>
</dbReference>
<keyword evidence="6" id="KW-0694">RNA-binding</keyword>
<keyword evidence="4 6" id="KW-0687">Ribonucleoprotein</keyword>
<name>A0ABM8FNS9_9BACT</name>
<dbReference type="PROSITE" id="PS01109">
    <property type="entry name" value="RIBOSOMAL_L10"/>
    <property type="match status" value="1"/>
</dbReference>
<keyword evidence="3 6" id="KW-0689">Ribosomal protein</keyword>
<proteinExistence type="inferred from homology"/>